<dbReference type="InterPro" id="IPR041469">
    <property type="entry name" value="Subtilisin-like_FN3"/>
</dbReference>
<dbReference type="Gene3D" id="2.60.40.2310">
    <property type="match status" value="1"/>
</dbReference>
<dbReference type="EMBL" id="JADCNL010000001">
    <property type="protein sequence ID" value="KAG0498426.1"/>
    <property type="molecule type" value="Genomic_DNA"/>
</dbReference>
<dbReference type="PANTHER" id="PTHR10795">
    <property type="entry name" value="PROPROTEIN CONVERTASE SUBTILISIN/KEXIN"/>
    <property type="match status" value="1"/>
</dbReference>
<evidence type="ECO:0000313" key="14">
    <source>
        <dbReference type="EMBL" id="KAG0498426.1"/>
    </source>
</evidence>
<dbReference type="CDD" id="cd02120">
    <property type="entry name" value="PA_subtilisin_like"/>
    <property type="match status" value="1"/>
</dbReference>
<reference evidence="14 15" key="1">
    <citation type="journal article" date="2020" name="Nat. Food">
        <title>A phased Vanilla planifolia genome enables genetic improvement of flavour and production.</title>
        <authorList>
            <person name="Hasing T."/>
            <person name="Tang H."/>
            <person name="Brym M."/>
            <person name="Khazi F."/>
            <person name="Huang T."/>
            <person name="Chambers A.H."/>
        </authorList>
    </citation>
    <scope>NUCLEOTIDE SEQUENCE [LARGE SCALE GENOMIC DNA]</scope>
    <source>
        <tissue evidence="14">Leaf</tissue>
    </source>
</reference>
<keyword evidence="2 8" id="KW-0645">Protease</keyword>
<dbReference type="Proteomes" id="UP000636800">
    <property type="component" value="Chromosome 1"/>
</dbReference>
<dbReference type="InterPro" id="IPR045051">
    <property type="entry name" value="SBT"/>
</dbReference>
<dbReference type="InterPro" id="IPR046450">
    <property type="entry name" value="PA_dom_sf"/>
</dbReference>
<evidence type="ECO:0000256" key="2">
    <source>
        <dbReference type="ARBA" id="ARBA00022670"/>
    </source>
</evidence>
<feature type="domain" description="Peptidase S8/S53" evidence="10">
    <location>
        <begin position="140"/>
        <end position="592"/>
    </location>
</feature>
<dbReference type="InterPro" id="IPR015500">
    <property type="entry name" value="Peptidase_S8_subtilisin-rel"/>
</dbReference>
<proteinExistence type="inferred from homology"/>
<dbReference type="Pfam" id="PF02225">
    <property type="entry name" value="PA"/>
    <property type="match status" value="1"/>
</dbReference>
<comment type="similarity">
    <text evidence="1 8">Belongs to the peptidase S8 family.</text>
</comment>
<dbReference type="Gene3D" id="3.40.50.200">
    <property type="entry name" value="Peptidase S8/S53 domain"/>
    <property type="match status" value="1"/>
</dbReference>
<evidence type="ECO:0000259" key="11">
    <source>
        <dbReference type="Pfam" id="PF02225"/>
    </source>
</evidence>
<dbReference type="AlphaFoldDB" id="A0A835RU99"/>
<evidence type="ECO:0000259" key="10">
    <source>
        <dbReference type="Pfam" id="PF00082"/>
    </source>
</evidence>
<dbReference type="SUPFAM" id="SSF52743">
    <property type="entry name" value="Subtilisin-like"/>
    <property type="match status" value="1"/>
</dbReference>
<feature type="domain" description="Inhibitor I9" evidence="12">
    <location>
        <begin position="25"/>
        <end position="111"/>
    </location>
</feature>
<keyword evidence="3 9" id="KW-0732">Signal</keyword>
<feature type="active site" description="Charge relay system" evidence="7 8">
    <location>
        <position position="148"/>
    </location>
</feature>
<dbReference type="FunFam" id="3.30.70.80:FF:000002">
    <property type="entry name" value="Subtilisin-like protease SBT5.3"/>
    <property type="match status" value="1"/>
</dbReference>
<evidence type="ECO:0008006" key="16">
    <source>
        <dbReference type="Google" id="ProtNLM"/>
    </source>
</evidence>
<dbReference type="GO" id="GO:0004252">
    <property type="term" value="F:serine-type endopeptidase activity"/>
    <property type="evidence" value="ECO:0007669"/>
    <property type="project" value="UniProtKB-UniRule"/>
</dbReference>
<feature type="active site" description="Charge relay system" evidence="7 8">
    <location>
        <position position="556"/>
    </location>
</feature>
<feature type="chain" id="PRO_5032464760" description="Subtilisin-like protease SBT5.3" evidence="9">
    <location>
        <begin position="20"/>
        <end position="767"/>
    </location>
</feature>
<keyword evidence="4 8" id="KW-0378">Hydrolase</keyword>
<sequence>MSFLLFLLISISSFLQGHAFAAKKSYVVYLGGYSNQAERPLSQPDELVRETHLELLGSYLKSKEKARDAIFYSYTRHINGFAAIIEEEVALEISHSPEVISVFENKGHKLHTTHSWQFLGLERDGKIPKKSLWRKARFGEDVIIGNLDTGVWPESESFRDEEGMGPIPSRWKGICQNDNDTKFSCNRKLIGARYFSKGYEAAIGPQSLVVRSPRDTDGHGTHTLSTAGGSPVSGANVLGYGNGTAKGGSPRARVAAYKVCWPPVNGSECFDADILAGFEAAIHDGVDVLSVSLGSDPSGYFGDGIAIGAFHAIRRGIAVVSSAGNSGPKPGSVTNLAPWLLTVGASTMDRQFPAFVLFGKHRLKGESLSTASLPRNKMLPLIRSGDAAAANASYEDANFCKMGSLDAKKVKGKIVVCVRGINARVEKGEVVMLAGGKGMVLVNDPSSGDETIADPHLLPATHISYSDGLKLFSYLDSTKFPKGSISHPFTMLGNKPAPFMASFSSRGPNIITPEILKPDIIGPGVSIIAAYSKASSPTGLQFDKRRLPFNSESGTSMSCPHIAGIVGLLKALHPEWSPSAIKSAIMTTSRSRDNTKEPIKSSFLAKANPFDYGSGHIWPSRAMDPGLVYDLDMIDYLKFLCSLGYNSSQISTFEAYKCPLNLTSLMDLNYPSITVPSLKETVTVVRRLKNVGTPGTYVAYVRNPIGVTMSVNPERITFEKVGEEKEFEVKLMPVGASEGNDYVFGSLEWSDGKHNVRSPITVKFKEN</sequence>
<dbReference type="CDD" id="cd04852">
    <property type="entry name" value="Peptidases_S8_3"/>
    <property type="match status" value="1"/>
</dbReference>
<evidence type="ECO:0000256" key="5">
    <source>
        <dbReference type="ARBA" id="ARBA00022825"/>
    </source>
</evidence>
<dbReference type="InterPro" id="IPR037045">
    <property type="entry name" value="S8pro/Inhibitor_I9_sf"/>
</dbReference>
<feature type="signal peptide" evidence="9">
    <location>
        <begin position="1"/>
        <end position="19"/>
    </location>
</feature>
<dbReference type="PROSITE" id="PS00138">
    <property type="entry name" value="SUBTILASE_SER"/>
    <property type="match status" value="1"/>
</dbReference>
<gene>
    <name evidence="14" type="ORF">HPP92_003117</name>
</gene>
<evidence type="ECO:0000313" key="15">
    <source>
        <dbReference type="Proteomes" id="UP000636800"/>
    </source>
</evidence>
<evidence type="ECO:0000259" key="13">
    <source>
        <dbReference type="Pfam" id="PF17766"/>
    </source>
</evidence>
<keyword evidence="6" id="KW-0325">Glycoprotein</keyword>
<dbReference type="InterPro" id="IPR000209">
    <property type="entry name" value="Peptidase_S8/S53_dom"/>
</dbReference>
<evidence type="ECO:0000256" key="6">
    <source>
        <dbReference type="ARBA" id="ARBA00023180"/>
    </source>
</evidence>
<name>A0A835RU99_VANPL</name>
<evidence type="ECO:0000259" key="12">
    <source>
        <dbReference type="Pfam" id="PF05922"/>
    </source>
</evidence>
<evidence type="ECO:0000256" key="8">
    <source>
        <dbReference type="PROSITE-ProRule" id="PRU01240"/>
    </source>
</evidence>
<dbReference type="SUPFAM" id="SSF52025">
    <property type="entry name" value="PA domain"/>
    <property type="match status" value="1"/>
</dbReference>
<feature type="domain" description="PA" evidence="11">
    <location>
        <begin position="387"/>
        <end position="471"/>
    </location>
</feature>
<evidence type="ECO:0000256" key="1">
    <source>
        <dbReference type="ARBA" id="ARBA00011073"/>
    </source>
</evidence>
<dbReference type="GO" id="GO:0006508">
    <property type="term" value="P:proteolysis"/>
    <property type="evidence" value="ECO:0007669"/>
    <property type="project" value="UniProtKB-KW"/>
</dbReference>
<dbReference type="Pfam" id="PF05922">
    <property type="entry name" value="Inhibitor_I9"/>
    <property type="match status" value="1"/>
</dbReference>
<accession>A0A835RU99</accession>
<comment type="caution">
    <text evidence="14">The sequence shown here is derived from an EMBL/GenBank/DDBJ whole genome shotgun (WGS) entry which is preliminary data.</text>
</comment>
<dbReference type="FunFam" id="3.40.50.200:FF:000006">
    <property type="entry name" value="Subtilisin-like protease SBT1.5"/>
    <property type="match status" value="1"/>
</dbReference>
<dbReference type="PROSITE" id="PS51892">
    <property type="entry name" value="SUBTILASE"/>
    <property type="match status" value="1"/>
</dbReference>
<organism evidence="14 15">
    <name type="scientific">Vanilla planifolia</name>
    <name type="common">Vanilla</name>
    <dbReference type="NCBI Taxonomy" id="51239"/>
    <lineage>
        <taxon>Eukaryota</taxon>
        <taxon>Viridiplantae</taxon>
        <taxon>Streptophyta</taxon>
        <taxon>Embryophyta</taxon>
        <taxon>Tracheophyta</taxon>
        <taxon>Spermatophyta</taxon>
        <taxon>Magnoliopsida</taxon>
        <taxon>Liliopsida</taxon>
        <taxon>Asparagales</taxon>
        <taxon>Orchidaceae</taxon>
        <taxon>Vanilloideae</taxon>
        <taxon>Vanilleae</taxon>
        <taxon>Vanilla</taxon>
    </lineage>
</organism>
<evidence type="ECO:0000256" key="9">
    <source>
        <dbReference type="SAM" id="SignalP"/>
    </source>
</evidence>
<evidence type="ECO:0000256" key="7">
    <source>
        <dbReference type="PIRSR" id="PIRSR615500-1"/>
    </source>
</evidence>
<dbReference type="InterPro" id="IPR010259">
    <property type="entry name" value="S8pro/Inhibitor_I9"/>
</dbReference>
<dbReference type="Gene3D" id="3.30.70.80">
    <property type="entry name" value="Peptidase S8 propeptide/proteinase inhibitor I9"/>
    <property type="match status" value="1"/>
</dbReference>
<dbReference type="FunFam" id="3.50.30.30:FF:000005">
    <property type="entry name" value="subtilisin-like protease SBT1.5"/>
    <property type="match status" value="1"/>
</dbReference>
<dbReference type="FunFam" id="2.60.40.2310:FF:000001">
    <property type="entry name" value="Subtilisin-like protease SBT1.5"/>
    <property type="match status" value="1"/>
</dbReference>
<dbReference type="Gene3D" id="3.50.30.30">
    <property type="match status" value="1"/>
</dbReference>
<dbReference type="Pfam" id="PF17766">
    <property type="entry name" value="fn3_6"/>
    <property type="match status" value="1"/>
</dbReference>
<dbReference type="InterPro" id="IPR003137">
    <property type="entry name" value="PA_domain"/>
</dbReference>
<dbReference type="PRINTS" id="PR00723">
    <property type="entry name" value="SUBTILISIN"/>
</dbReference>
<protein>
    <recommendedName>
        <fullName evidence="16">Subtilisin-like protease SBT5.3</fullName>
    </recommendedName>
</protein>
<dbReference type="Pfam" id="PF00082">
    <property type="entry name" value="Peptidase_S8"/>
    <property type="match status" value="1"/>
</dbReference>
<feature type="domain" description="Subtilisin-like protease fibronectin type-III" evidence="13">
    <location>
        <begin position="667"/>
        <end position="762"/>
    </location>
</feature>
<dbReference type="InterPro" id="IPR036852">
    <property type="entry name" value="Peptidase_S8/S53_dom_sf"/>
</dbReference>
<evidence type="ECO:0000256" key="4">
    <source>
        <dbReference type="ARBA" id="ARBA00022801"/>
    </source>
</evidence>
<keyword evidence="15" id="KW-1185">Reference proteome</keyword>
<keyword evidence="5 8" id="KW-0720">Serine protease</keyword>
<dbReference type="InterPro" id="IPR023828">
    <property type="entry name" value="Peptidase_S8_Ser-AS"/>
</dbReference>
<feature type="active site" description="Charge relay system" evidence="7 8">
    <location>
        <position position="219"/>
    </location>
</feature>
<dbReference type="InterPro" id="IPR034197">
    <property type="entry name" value="Peptidases_S8_3"/>
</dbReference>
<evidence type="ECO:0000256" key="3">
    <source>
        <dbReference type="ARBA" id="ARBA00022729"/>
    </source>
</evidence>